<evidence type="ECO:0000256" key="1">
    <source>
        <dbReference type="ARBA" id="ARBA00022603"/>
    </source>
</evidence>
<dbReference type="EMBL" id="SHKV01000001">
    <property type="protein sequence ID" value="RZU33529.1"/>
    <property type="molecule type" value="Genomic_DNA"/>
</dbReference>
<keyword evidence="3" id="KW-0949">S-adenosyl-L-methionine</keyword>
<accession>A0A4Q7YBI7</accession>
<feature type="domain" description="Methyltransferase" evidence="4">
    <location>
        <begin position="53"/>
        <end position="145"/>
    </location>
</feature>
<dbReference type="InterPro" id="IPR029063">
    <property type="entry name" value="SAM-dependent_MTases_sf"/>
</dbReference>
<comment type="caution">
    <text evidence="5">The sequence shown here is derived from an EMBL/GenBank/DDBJ whole genome shotgun (WGS) entry which is preliminary data.</text>
</comment>
<dbReference type="CDD" id="cd02440">
    <property type="entry name" value="AdoMet_MTases"/>
    <property type="match status" value="1"/>
</dbReference>
<protein>
    <submittedName>
        <fullName evidence="5">Methyltransferase family protein</fullName>
    </submittedName>
</protein>
<gene>
    <name evidence="5" type="ORF">BKA19_3261</name>
</gene>
<proteinExistence type="predicted"/>
<dbReference type="SUPFAM" id="SSF53335">
    <property type="entry name" value="S-adenosyl-L-methionine-dependent methyltransferases"/>
    <property type="match status" value="1"/>
</dbReference>
<evidence type="ECO:0000313" key="5">
    <source>
        <dbReference type="EMBL" id="RZU33529.1"/>
    </source>
</evidence>
<keyword evidence="1 5" id="KW-0489">Methyltransferase</keyword>
<evidence type="ECO:0000313" key="6">
    <source>
        <dbReference type="Proteomes" id="UP000292507"/>
    </source>
</evidence>
<dbReference type="PANTHER" id="PTHR43464">
    <property type="entry name" value="METHYLTRANSFERASE"/>
    <property type="match status" value="1"/>
</dbReference>
<dbReference type="Proteomes" id="UP000292507">
    <property type="component" value="Unassembled WGS sequence"/>
</dbReference>
<dbReference type="InterPro" id="IPR041698">
    <property type="entry name" value="Methyltransf_25"/>
</dbReference>
<reference evidence="5 6" key="1">
    <citation type="submission" date="2019-02" db="EMBL/GenBank/DDBJ databases">
        <title>Sequencing the genomes of 1000 actinobacteria strains.</title>
        <authorList>
            <person name="Klenk H.-P."/>
        </authorList>
    </citation>
    <scope>NUCLEOTIDE SEQUENCE [LARGE SCALE GENOMIC DNA]</scope>
    <source>
        <strain evidence="5 6">DSM 44509</strain>
    </source>
</reference>
<evidence type="ECO:0000256" key="3">
    <source>
        <dbReference type="ARBA" id="ARBA00022691"/>
    </source>
</evidence>
<name>A0A4Q7YBI7_9ACTN</name>
<dbReference type="GO" id="GO:0032259">
    <property type="term" value="P:methylation"/>
    <property type="evidence" value="ECO:0007669"/>
    <property type="project" value="UniProtKB-KW"/>
</dbReference>
<dbReference type="Pfam" id="PF13649">
    <property type="entry name" value="Methyltransf_25"/>
    <property type="match status" value="1"/>
</dbReference>
<dbReference type="RefSeq" id="WP_104526897.1">
    <property type="nucleotide sequence ID" value="NZ_POQT01000002.1"/>
</dbReference>
<keyword evidence="2 5" id="KW-0808">Transferase</keyword>
<dbReference type="Gene3D" id="3.40.50.150">
    <property type="entry name" value="Vaccinia Virus protein VP39"/>
    <property type="match status" value="1"/>
</dbReference>
<keyword evidence="6" id="KW-1185">Reference proteome</keyword>
<evidence type="ECO:0000256" key="2">
    <source>
        <dbReference type="ARBA" id="ARBA00022679"/>
    </source>
</evidence>
<dbReference type="PANTHER" id="PTHR43464:SF19">
    <property type="entry name" value="UBIQUINONE BIOSYNTHESIS O-METHYLTRANSFERASE, MITOCHONDRIAL"/>
    <property type="match status" value="1"/>
</dbReference>
<dbReference type="GO" id="GO:0008168">
    <property type="term" value="F:methyltransferase activity"/>
    <property type="evidence" value="ECO:0007669"/>
    <property type="project" value="UniProtKB-KW"/>
</dbReference>
<organism evidence="5 6">
    <name type="scientific">Blastococcus saxobsidens</name>
    <dbReference type="NCBI Taxonomy" id="138336"/>
    <lineage>
        <taxon>Bacteria</taxon>
        <taxon>Bacillati</taxon>
        <taxon>Actinomycetota</taxon>
        <taxon>Actinomycetes</taxon>
        <taxon>Geodermatophilales</taxon>
        <taxon>Geodermatophilaceae</taxon>
        <taxon>Blastococcus</taxon>
    </lineage>
</organism>
<dbReference type="AlphaFoldDB" id="A0A4Q7YBI7"/>
<evidence type="ECO:0000259" key="4">
    <source>
        <dbReference type="Pfam" id="PF13649"/>
    </source>
</evidence>
<dbReference type="OrthoDB" id="7032234at2"/>
<sequence>MTPSSAPEPDSPARWAGAFDQAAIDFSGLSPLLWDPIGRAAVAALGPRPGERVLDGCCGDGASAVPAARAVGRSGAVDAVDLSPAMVELTRRRADGLPQLTGHAADAATWPGEGYDAVICVLGAFSFPDMDAGTEHLVRRAHPGGTVAITFWRAGAMVAPGMALSRAVARERGEPGPSGPPPSRLQELGEPTAFGKWLADRGLVDVDVRTLPSTVPPTEEALWLLVLGSGFRGMLTGFADDAVPRIRRDYLDQLVGGPPVDATTLVGIGRRPG</sequence>